<evidence type="ECO:0000313" key="7">
    <source>
        <dbReference type="EMBL" id="KDN82596.1"/>
    </source>
</evidence>
<gene>
    <name evidence="4" type="primary">cobQ</name>
    <name evidence="7" type="ORF">KCH_56650</name>
</gene>
<feature type="domain" description="CobQ/CobB/MinD/ParA nucleotide binding" evidence="5">
    <location>
        <begin position="6"/>
        <end position="228"/>
    </location>
</feature>
<dbReference type="Gene3D" id="3.40.50.300">
    <property type="entry name" value="P-loop containing nucleotide triphosphate hydrolases"/>
    <property type="match status" value="1"/>
</dbReference>
<keyword evidence="7" id="KW-0436">Ligase</keyword>
<dbReference type="GO" id="GO:0015420">
    <property type="term" value="F:ABC-type vitamin B12 transporter activity"/>
    <property type="evidence" value="ECO:0007669"/>
    <property type="project" value="UniProtKB-UniRule"/>
</dbReference>
<dbReference type="InterPro" id="IPR027417">
    <property type="entry name" value="P-loop_NTPase"/>
</dbReference>
<feature type="domain" description="CobB/CobQ-like glutamine amidotransferase" evidence="6">
    <location>
        <begin position="259"/>
        <end position="437"/>
    </location>
</feature>
<organism evidence="7 8">
    <name type="scientific">Kitasatospora cheerisanensis KCTC 2395</name>
    <dbReference type="NCBI Taxonomy" id="1348663"/>
    <lineage>
        <taxon>Bacteria</taxon>
        <taxon>Bacillati</taxon>
        <taxon>Actinomycetota</taxon>
        <taxon>Actinomycetes</taxon>
        <taxon>Kitasatosporales</taxon>
        <taxon>Streptomycetaceae</taxon>
        <taxon>Kitasatospora</taxon>
    </lineage>
</organism>
<dbReference type="InterPro" id="IPR002586">
    <property type="entry name" value="CobQ/CobB/MinD/ParA_Nub-bd_dom"/>
</dbReference>
<comment type="pathway">
    <text evidence="1 4">Cofactor biosynthesis; adenosylcobalamin biosynthesis.</text>
</comment>
<dbReference type="PATRIC" id="fig|1348663.4.peg.5484"/>
<dbReference type="NCBIfam" id="TIGR00313">
    <property type="entry name" value="cobQ"/>
    <property type="match status" value="1"/>
</dbReference>
<dbReference type="InterPro" id="IPR047045">
    <property type="entry name" value="CobQ_N"/>
</dbReference>
<dbReference type="eggNOG" id="COG1492">
    <property type="taxonomic scope" value="Bacteria"/>
</dbReference>
<evidence type="ECO:0000256" key="2">
    <source>
        <dbReference type="ARBA" id="ARBA00022573"/>
    </source>
</evidence>
<dbReference type="InterPro" id="IPR011698">
    <property type="entry name" value="GATase_3"/>
</dbReference>
<evidence type="ECO:0000256" key="1">
    <source>
        <dbReference type="ARBA" id="ARBA00004953"/>
    </source>
</evidence>
<feature type="active site" evidence="4">
    <location>
        <position position="430"/>
    </location>
</feature>
<dbReference type="SUPFAM" id="SSF52317">
    <property type="entry name" value="Class I glutamine amidotransferase-like"/>
    <property type="match status" value="1"/>
</dbReference>
<dbReference type="Pfam" id="PF07685">
    <property type="entry name" value="GATase_3"/>
    <property type="match status" value="1"/>
</dbReference>
<keyword evidence="8" id="KW-1185">Reference proteome</keyword>
<dbReference type="SUPFAM" id="SSF52540">
    <property type="entry name" value="P-loop containing nucleoside triphosphate hydrolases"/>
    <property type="match status" value="1"/>
</dbReference>
<comment type="similarity">
    <text evidence="4">Belongs to the CobB/CobQ family. CobQ subfamily.</text>
</comment>
<dbReference type="CDD" id="cd01750">
    <property type="entry name" value="GATase1_CobQ"/>
    <property type="match status" value="1"/>
</dbReference>
<dbReference type="Proteomes" id="UP000027178">
    <property type="component" value="Unassembled WGS sequence"/>
</dbReference>
<proteinExistence type="inferred from homology"/>
<evidence type="ECO:0000256" key="3">
    <source>
        <dbReference type="ARBA" id="ARBA00022962"/>
    </source>
</evidence>
<dbReference type="HAMAP" id="MF_00028">
    <property type="entry name" value="CobQ"/>
    <property type="match status" value="1"/>
</dbReference>
<dbReference type="RefSeq" id="WP_035867157.1">
    <property type="nucleotide sequence ID" value="NZ_KK853997.1"/>
</dbReference>
<keyword evidence="3 4" id="KW-0315">Glutamine amidotransferase</keyword>
<dbReference type="InterPro" id="IPR004459">
    <property type="entry name" value="CobQ_synth"/>
</dbReference>
<dbReference type="InterPro" id="IPR029062">
    <property type="entry name" value="Class_I_gatase-like"/>
</dbReference>
<dbReference type="GO" id="GO:0009236">
    <property type="term" value="P:cobalamin biosynthetic process"/>
    <property type="evidence" value="ECO:0007669"/>
    <property type="project" value="UniProtKB-UniRule"/>
</dbReference>
<sequence length="515" mass="53649">MSGALLVAGTTSDAGKSVVTAGICRWLWRQGVRVAPFKAQNMSLNSFVTADGAEIGRAQAMQAQAAGVEPEAAMNPVLLKPGADGRSQVVLMGRAVAEVGALDYRDRKPVLLERSLECLADLRSRFDVVVCEGAGSPAEINLRDRDIANMGLASAARLPVVVVGDIDRGGVFASMFGTLALLSADDQSLIAGWIVNKFRGDARLLAPGLEMLRELTGRPVLGTFPMLQGLWLDAEDSLDLAAVAARPAAGGPVGAEVLRVAVVRFPRLSNFTDVDALAQEPGVLVRWATRPEELADADLVVLPGTRATVADLAWLRAQGLAEPLAERVAAGRPVLGVCGGYQMLGREIVDEVESRAGAVAGLGLLPTRVVFGAEKVLARPTGVALGEPVAGYEIHHGVVAVDGGEPFVADAGGGALDGCRVGAVWGTTWHGVLENDAFRRAFLAEVARAAGRAFVPAPDTSFAAARERRLDALGDLVAEHADTDALWKLIENGAPAGLPFVPPGAPAPVEMEGSK</sequence>
<dbReference type="AlphaFoldDB" id="A0A066YWX8"/>
<evidence type="ECO:0000259" key="5">
    <source>
        <dbReference type="Pfam" id="PF01656"/>
    </source>
</evidence>
<dbReference type="Pfam" id="PF01656">
    <property type="entry name" value="CbiA"/>
    <property type="match status" value="1"/>
</dbReference>
<dbReference type="Gene3D" id="3.40.50.880">
    <property type="match status" value="1"/>
</dbReference>
<evidence type="ECO:0000256" key="4">
    <source>
        <dbReference type="HAMAP-Rule" id="MF_00028"/>
    </source>
</evidence>
<dbReference type="PANTHER" id="PTHR21343">
    <property type="entry name" value="DETHIOBIOTIN SYNTHETASE"/>
    <property type="match status" value="1"/>
</dbReference>
<protein>
    <recommendedName>
        <fullName evidence="4">Cobyric acid synthase</fullName>
    </recommendedName>
</protein>
<dbReference type="UniPathway" id="UPA00148"/>
<dbReference type="HOGENOM" id="CLU_019250_2_2_11"/>
<evidence type="ECO:0000313" key="8">
    <source>
        <dbReference type="Proteomes" id="UP000027178"/>
    </source>
</evidence>
<evidence type="ECO:0000259" key="6">
    <source>
        <dbReference type="Pfam" id="PF07685"/>
    </source>
</evidence>
<dbReference type="PROSITE" id="PS51273">
    <property type="entry name" value="GATASE_TYPE_1"/>
    <property type="match status" value="1"/>
</dbReference>
<dbReference type="NCBIfam" id="NF001989">
    <property type="entry name" value="PRK00784.1"/>
    <property type="match status" value="1"/>
</dbReference>
<dbReference type="PROSITE" id="PS51274">
    <property type="entry name" value="GATASE_COBBQ"/>
    <property type="match status" value="1"/>
</dbReference>
<reference evidence="7 8" key="1">
    <citation type="submission" date="2014-05" db="EMBL/GenBank/DDBJ databases">
        <title>Draft Genome Sequence of Kitasatospora cheerisanensis KCTC 2395.</title>
        <authorList>
            <person name="Nam D.H."/>
        </authorList>
    </citation>
    <scope>NUCLEOTIDE SEQUENCE [LARGE SCALE GENOMIC DNA]</scope>
    <source>
        <strain evidence="7 8">KCTC 2395</strain>
    </source>
</reference>
<comment type="function">
    <text evidence="4">Catalyzes amidations at positions B, D, E, and G on adenosylcobyrinic A,C-diamide. NH(2) groups are provided by glutamine, and one molecule of ATP is hydrogenolyzed for each amidation.</text>
</comment>
<comment type="caution">
    <text evidence="7">The sequence shown here is derived from an EMBL/GenBank/DDBJ whole genome shotgun (WGS) entry which is preliminary data.</text>
</comment>
<name>A0A066YWX8_9ACTN</name>
<feature type="active site" description="Nucleophile" evidence="4">
    <location>
        <position position="338"/>
    </location>
</feature>
<accession>A0A066YWX8</accession>
<dbReference type="GO" id="GO:0016874">
    <property type="term" value="F:ligase activity"/>
    <property type="evidence" value="ECO:0007669"/>
    <property type="project" value="UniProtKB-KW"/>
</dbReference>
<dbReference type="PANTHER" id="PTHR21343:SF1">
    <property type="entry name" value="COBYRIC ACID SYNTHASE"/>
    <property type="match status" value="1"/>
</dbReference>
<dbReference type="InterPro" id="IPR033949">
    <property type="entry name" value="CobQ_GATase1"/>
</dbReference>
<dbReference type="EMBL" id="JNBY01000106">
    <property type="protein sequence ID" value="KDN82596.1"/>
    <property type="molecule type" value="Genomic_DNA"/>
</dbReference>
<keyword evidence="2 4" id="KW-0169">Cobalamin biosynthesis</keyword>
<dbReference type="OrthoDB" id="9808302at2"/>
<dbReference type="CDD" id="cd05389">
    <property type="entry name" value="CobQ_N"/>
    <property type="match status" value="1"/>
</dbReference>